<dbReference type="PANTHER" id="PTHR43268:SF6">
    <property type="entry name" value="THIOSULFATE SULFURTRANSFERASE_RHODANESE-LIKE DOMAIN-CONTAINING PROTEIN 2"/>
    <property type="match status" value="1"/>
</dbReference>
<dbReference type="InterPro" id="IPR001763">
    <property type="entry name" value="Rhodanese-like_dom"/>
</dbReference>
<feature type="domain" description="Rhodanese" evidence="1">
    <location>
        <begin position="38"/>
        <end position="137"/>
    </location>
</feature>
<protein>
    <recommendedName>
        <fullName evidence="1">Rhodanese domain-containing protein</fullName>
    </recommendedName>
</protein>
<dbReference type="STRING" id="796925.A0A137PC82"/>
<dbReference type="Gene3D" id="3.40.250.10">
    <property type="entry name" value="Rhodanese-like domain"/>
    <property type="match status" value="1"/>
</dbReference>
<evidence type="ECO:0000259" key="1">
    <source>
        <dbReference type="PROSITE" id="PS50206"/>
    </source>
</evidence>
<proteinExistence type="predicted"/>
<evidence type="ECO:0000313" key="2">
    <source>
        <dbReference type="EMBL" id="KXN72614.1"/>
    </source>
</evidence>
<dbReference type="OrthoDB" id="25002at2759"/>
<dbReference type="Pfam" id="PF12368">
    <property type="entry name" value="Rhodanese_C"/>
    <property type="match status" value="1"/>
</dbReference>
<organism evidence="2 3">
    <name type="scientific">Conidiobolus coronatus (strain ATCC 28846 / CBS 209.66 / NRRL 28638)</name>
    <name type="common">Delacroixia coronata</name>
    <dbReference type="NCBI Taxonomy" id="796925"/>
    <lineage>
        <taxon>Eukaryota</taxon>
        <taxon>Fungi</taxon>
        <taxon>Fungi incertae sedis</taxon>
        <taxon>Zoopagomycota</taxon>
        <taxon>Entomophthoromycotina</taxon>
        <taxon>Entomophthoromycetes</taxon>
        <taxon>Entomophthorales</taxon>
        <taxon>Ancylistaceae</taxon>
        <taxon>Conidiobolus</taxon>
    </lineage>
</organism>
<dbReference type="SMART" id="SM00450">
    <property type="entry name" value="RHOD"/>
    <property type="match status" value="1"/>
</dbReference>
<accession>A0A137PC82</accession>
<dbReference type="InterPro" id="IPR020936">
    <property type="entry name" value="TrhO"/>
</dbReference>
<dbReference type="SUPFAM" id="SSF52821">
    <property type="entry name" value="Rhodanese/Cell cycle control phosphatase"/>
    <property type="match status" value="1"/>
</dbReference>
<dbReference type="OMA" id="ICELRHR"/>
<dbReference type="Pfam" id="PF00581">
    <property type="entry name" value="Rhodanese"/>
    <property type="match status" value="1"/>
</dbReference>
<dbReference type="InterPro" id="IPR036873">
    <property type="entry name" value="Rhodanese-like_dom_sf"/>
</dbReference>
<sequence>VESKNWNPVLDWSNSNDDLLNREKLNPSEFHQYLTTSMEEDVVLLDVRNYYESKVGKFENAWCPPIRSFKGLPSYLTTHKDKLKGKTLLTYCTGGIRCEKATAYIRDFIQTDLTNGDGGEGIKTVKMLEGGIHNYLEWCKKEGVEDTKWLGRNYVFDARQSTDLETYSIHTTNSNNTEKEESNTNTLTKQNVNNLTFGTCTLCHAEQYHFIKCQAPQCHLILIRCPTTCSTINPYCCTDCEQFELMCQVDDKLLTKPRSACSCELLRREQLKE</sequence>
<gene>
    <name evidence="2" type="ORF">CONCODRAFT_130287</name>
</gene>
<feature type="non-terminal residue" evidence="2">
    <location>
        <position position="1"/>
    </location>
</feature>
<dbReference type="PANTHER" id="PTHR43268">
    <property type="entry name" value="THIOSULFATE SULFURTRANSFERASE/RHODANESE-LIKE DOMAIN-CONTAINING PROTEIN 2"/>
    <property type="match status" value="1"/>
</dbReference>
<keyword evidence="3" id="KW-1185">Reference proteome</keyword>
<dbReference type="PROSITE" id="PS50206">
    <property type="entry name" value="RHODANESE_3"/>
    <property type="match status" value="1"/>
</dbReference>
<dbReference type="Proteomes" id="UP000070444">
    <property type="component" value="Unassembled WGS sequence"/>
</dbReference>
<name>A0A137PC82_CONC2</name>
<reference evidence="2 3" key="1">
    <citation type="journal article" date="2015" name="Genome Biol. Evol.">
        <title>Phylogenomic analyses indicate that early fungi evolved digesting cell walls of algal ancestors of land plants.</title>
        <authorList>
            <person name="Chang Y."/>
            <person name="Wang S."/>
            <person name="Sekimoto S."/>
            <person name="Aerts A.L."/>
            <person name="Choi C."/>
            <person name="Clum A."/>
            <person name="LaButti K.M."/>
            <person name="Lindquist E.A."/>
            <person name="Yee Ngan C."/>
            <person name="Ohm R.A."/>
            <person name="Salamov A.A."/>
            <person name="Grigoriev I.V."/>
            <person name="Spatafora J.W."/>
            <person name="Berbee M.L."/>
        </authorList>
    </citation>
    <scope>NUCLEOTIDE SEQUENCE [LARGE SCALE GENOMIC DNA]</scope>
    <source>
        <strain evidence="2 3">NRRL 28638</strain>
    </source>
</reference>
<dbReference type="EMBL" id="KQ964450">
    <property type="protein sequence ID" value="KXN72614.1"/>
    <property type="molecule type" value="Genomic_DNA"/>
</dbReference>
<dbReference type="AlphaFoldDB" id="A0A137PC82"/>
<dbReference type="InterPro" id="IPR022111">
    <property type="entry name" value="Rhodanese_C"/>
</dbReference>
<evidence type="ECO:0000313" key="3">
    <source>
        <dbReference type="Proteomes" id="UP000070444"/>
    </source>
</evidence>